<reference evidence="1 2" key="4">
    <citation type="journal article" date="2011" name="BMC Genomics">
        <title>RNA-Seq improves annotation of protein-coding genes in the cucumber genome.</title>
        <authorList>
            <person name="Li Z."/>
            <person name="Zhang Z."/>
            <person name="Yan P."/>
            <person name="Huang S."/>
            <person name="Fei Z."/>
            <person name="Lin K."/>
        </authorList>
    </citation>
    <scope>NUCLEOTIDE SEQUENCE [LARGE SCALE GENOMIC DNA]</scope>
    <source>
        <strain evidence="2">cv. 9930</strain>
    </source>
</reference>
<reference evidence="1 2" key="3">
    <citation type="journal article" date="2010" name="BMC Genomics">
        <title>Transcriptome sequencing and comparative analysis of cucumber flowers with different sex types.</title>
        <authorList>
            <person name="Guo S."/>
            <person name="Zheng Y."/>
            <person name="Joung J.G."/>
            <person name="Liu S."/>
            <person name="Zhang Z."/>
            <person name="Crasta O.R."/>
            <person name="Sobral B.W."/>
            <person name="Xu Y."/>
            <person name="Huang S."/>
            <person name="Fei Z."/>
        </authorList>
    </citation>
    <scope>NUCLEOTIDE SEQUENCE [LARGE SCALE GENOMIC DNA]</scope>
    <source>
        <strain evidence="2">cv. 9930</strain>
    </source>
</reference>
<sequence>MRDIGVKCGWSLSYVQEVTQSEAPKSTIEQGGIPTGCCYIFVDAACSSVRNASGIGVVALDACRNVLGAVAKQLSNPFNPLLSETAAIKEGYWWS</sequence>
<dbReference type="Proteomes" id="UP000029981">
    <property type="component" value="Chromosome 1"/>
</dbReference>
<reference evidence="1 2" key="2">
    <citation type="journal article" date="2009" name="PLoS ONE">
        <title>An integrated genetic and cytogenetic map of the cucumber genome.</title>
        <authorList>
            <person name="Ren Y."/>
            <person name="Zhang Z."/>
            <person name="Liu J."/>
            <person name="Staub J.E."/>
            <person name="Han Y."/>
            <person name="Cheng Z."/>
            <person name="Li X."/>
            <person name="Lu J."/>
            <person name="Miao H."/>
            <person name="Kang H."/>
            <person name="Xie B."/>
            <person name="Gu X."/>
            <person name="Wang X."/>
            <person name="Du Y."/>
            <person name="Jin W."/>
            <person name="Huang S."/>
        </authorList>
    </citation>
    <scope>NUCLEOTIDE SEQUENCE [LARGE SCALE GENOMIC DNA]</scope>
    <source>
        <strain evidence="2">cv. 9930</strain>
    </source>
</reference>
<dbReference type="Gramene" id="KGN66696">
    <property type="protein sequence ID" value="KGN66696"/>
    <property type="gene ID" value="Csa_1G660160"/>
</dbReference>
<proteinExistence type="predicted"/>
<gene>
    <name evidence="1" type="ORF">Csa_1G660160</name>
</gene>
<dbReference type="AlphaFoldDB" id="A0A0A0M389"/>
<keyword evidence="2" id="KW-1185">Reference proteome</keyword>
<reference evidence="1 2" key="1">
    <citation type="journal article" date="2009" name="Nat. Genet.">
        <title>The genome of the cucumber, Cucumis sativus L.</title>
        <authorList>
            <person name="Huang S."/>
            <person name="Li R."/>
            <person name="Zhang Z."/>
            <person name="Li L."/>
            <person name="Gu X."/>
            <person name="Fan W."/>
            <person name="Lucas W.J."/>
            <person name="Wang X."/>
            <person name="Xie B."/>
            <person name="Ni P."/>
            <person name="Ren Y."/>
            <person name="Zhu H."/>
            <person name="Li J."/>
            <person name="Lin K."/>
            <person name="Jin W."/>
            <person name="Fei Z."/>
            <person name="Li G."/>
            <person name="Staub J."/>
            <person name="Kilian A."/>
            <person name="van der Vossen E.A."/>
            <person name="Wu Y."/>
            <person name="Guo J."/>
            <person name="He J."/>
            <person name="Jia Z."/>
            <person name="Ren Y."/>
            <person name="Tian G."/>
            <person name="Lu Y."/>
            <person name="Ruan J."/>
            <person name="Qian W."/>
            <person name="Wang M."/>
            <person name="Huang Q."/>
            <person name="Li B."/>
            <person name="Xuan Z."/>
            <person name="Cao J."/>
            <person name="Asan"/>
            <person name="Wu Z."/>
            <person name="Zhang J."/>
            <person name="Cai Q."/>
            <person name="Bai Y."/>
            <person name="Zhao B."/>
            <person name="Han Y."/>
            <person name="Li Y."/>
            <person name="Li X."/>
            <person name="Wang S."/>
            <person name="Shi Q."/>
            <person name="Liu S."/>
            <person name="Cho W.K."/>
            <person name="Kim J.Y."/>
            <person name="Xu Y."/>
            <person name="Heller-Uszynska K."/>
            <person name="Miao H."/>
            <person name="Cheng Z."/>
            <person name="Zhang S."/>
            <person name="Wu J."/>
            <person name="Yang Y."/>
            <person name="Kang H."/>
            <person name="Li M."/>
            <person name="Liang H."/>
            <person name="Ren X."/>
            <person name="Shi Z."/>
            <person name="Wen M."/>
            <person name="Jian M."/>
            <person name="Yang H."/>
            <person name="Zhang G."/>
            <person name="Yang Z."/>
            <person name="Chen R."/>
            <person name="Liu S."/>
            <person name="Li J."/>
            <person name="Ma L."/>
            <person name="Liu H."/>
            <person name="Zhou Y."/>
            <person name="Zhao J."/>
            <person name="Fang X."/>
            <person name="Li G."/>
            <person name="Fang L."/>
            <person name="Li Y."/>
            <person name="Liu D."/>
            <person name="Zheng H."/>
            <person name="Zhang Y."/>
            <person name="Qin N."/>
            <person name="Li Z."/>
            <person name="Yang G."/>
            <person name="Yang S."/>
            <person name="Bolund L."/>
            <person name="Kristiansen K."/>
            <person name="Zheng H."/>
            <person name="Li S."/>
            <person name="Zhang X."/>
            <person name="Yang H."/>
            <person name="Wang J."/>
            <person name="Sun R."/>
            <person name="Zhang B."/>
            <person name="Jiang S."/>
            <person name="Wang J."/>
            <person name="Du Y."/>
            <person name="Li S."/>
        </authorList>
    </citation>
    <scope>NUCLEOTIDE SEQUENCE [LARGE SCALE GENOMIC DNA]</scope>
    <source>
        <strain evidence="2">cv. 9930</strain>
    </source>
</reference>
<evidence type="ECO:0000313" key="2">
    <source>
        <dbReference type="Proteomes" id="UP000029981"/>
    </source>
</evidence>
<evidence type="ECO:0000313" key="1">
    <source>
        <dbReference type="EMBL" id="KGN66696.1"/>
    </source>
</evidence>
<protein>
    <submittedName>
        <fullName evidence="1">Uncharacterized protein</fullName>
    </submittedName>
</protein>
<organism evidence="1 2">
    <name type="scientific">Cucumis sativus</name>
    <name type="common">Cucumber</name>
    <dbReference type="NCBI Taxonomy" id="3659"/>
    <lineage>
        <taxon>Eukaryota</taxon>
        <taxon>Viridiplantae</taxon>
        <taxon>Streptophyta</taxon>
        <taxon>Embryophyta</taxon>
        <taxon>Tracheophyta</taxon>
        <taxon>Spermatophyta</taxon>
        <taxon>Magnoliopsida</taxon>
        <taxon>eudicotyledons</taxon>
        <taxon>Gunneridae</taxon>
        <taxon>Pentapetalae</taxon>
        <taxon>rosids</taxon>
        <taxon>fabids</taxon>
        <taxon>Cucurbitales</taxon>
        <taxon>Cucurbitaceae</taxon>
        <taxon>Benincaseae</taxon>
        <taxon>Cucumis</taxon>
    </lineage>
</organism>
<name>A0A0A0M389_CUCSA</name>
<dbReference type="EMBL" id="CM002922">
    <property type="protein sequence ID" value="KGN66696.1"/>
    <property type="molecule type" value="Genomic_DNA"/>
</dbReference>
<accession>A0A0A0M389</accession>